<dbReference type="EMBL" id="LAZR01017035">
    <property type="protein sequence ID" value="KKM02053.1"/>
    <property type="molecule type" value="Genomic_DNA"/>
</dbReference>
<reference evidence="1" key="1">
    <citation type="journal article" date="2015" name="Nature">
        <title>Complex archaea that bridge the gap between prokaryotes and eukaryotes.</title>
        <authorList>
            <person name="Spang A."/>
            <person name="Saw J.H."/>
            <person name="Jorgensen S.L."/>
            <person name="Zaremba-Niedzwiedzka K."/>
            <person name="Martijn J."/>
            <person name="Lind A.E."/>
            <person name="van Eijk R."/>
            <person name="Schleper C."/>
            <person name="Guy L."/>
            <person name="Ettema T.J."/>
        </authorList>
    </citation>
    <scope>NUCLEOTIDE SEQUENCE</scope>
</reference>
<organism evidence="1">
    <name type="scientific">marine sediment metagenome</name>
    <dbReference type="NCBI Taxonomy" id="412755"/>
    <lineage>
        <taxon>unclassified sequences</taxon>
        <taxon>metagenomes</taxon>
        <taxon>ecological metagenomes</taxon>
    </lineage>
</organism>
<gene>
    <name evidence="1" type="ORF">LCGC14_1788220</name>
</gene>
<accession>A0A0F9JSY3</accession>
<name>A0A0F9JSY3_9ZZZZ</name>
<sequence length="50" mass="5508">MSAATDRAIERVVAGAIAGGYKRGEHRLTEELKKVVLAGWREREGPPPYD</sequence>
<protein>
    <submittedName>
        <fullName evidence="1">Uncharacterized protein</fullName>
    </submittedName>
</protein>
<proteinExistence type="predicted"/>
<comment type="caution">
    <text evidence="1">The sequence shown here is derived from an EMBL/GenBank/DDBJ whole genome shotgun (WGS) entry which is preliminary data.</text>
</comment>
<evidence type="ECO:0000313" key="1">
    <source>
        <dbReference type="EMBL" id="KKM02053.1"/>
    </source>
</evidence>
<dbReference type="AlphaFoldDB" id="A0A0F9JSY3"/>